<reference evidence="7 8" key="1">
    <citation type="submission" date="2020-02" db="EMBL/GenBank/DDBJ databases">
        <title>Acidophilic actinobacteria isolated from forest soil.</title>
        <authorList>
            <person name="Golinska P."/>
        </authorList>
    </citation>
    <scope>NUCLEOTIDE SEQUENCE [LARGE SCALE GENOMIC DNA]</scope>
    <source>
        <strain evidence="7 8">NL8</strain>
    </source>
</reference>
<comment type="caution">
    <text evidence="7">The sequence shown here is derived from an EMBL/GenBank/DDBJ whole genome shotgun (WGS) entry which is preliminary data.</text>
</comment>
<dbReference type="RefSeq" id="WP_212012566.1">
    <property type="nucleotide sequence ID" value="NZ_JAAFYZ010000095.1"/>
</dbReference>
<dbReference type="InterPro" id="IPR058502">
    <property type="entry name" value="PLL-like_beta-prop"/>
</dbReference>
<evidence type="ECO:0000256" key="5">
    <source>
        <dbReference type="SAM" id="SignalP"/>
    </source>
</evidence>
<feature type="chain" id="PRO_5046071780" description="Lysozyme" evidence="5">
    <location>
        <begin position="37"/>
        <end position="595"/>
    </location>
</feature>
<keyword evidence="5" id="KW-0732">Signal</keyword>
<evidence type="ECO:0000313" key="8">
    <source>
        <dbReference type="Proteomes" id="UP000730482"/>
    </source>
</evidence>
<organism evidence="7 8">
    <name type="scientific">Catenulispora pinistramenti</name>
    <dbReference type="NCBI Taxonomy" id="2705254"/>
    <lineage>
        <taxon>Bacteria</taxon>
        <taxon>Bacillati</taxon>
        <taxon>Actinomycetota</taxon>
        <taxon>Actinomycetes</taxon>
        <taxon>Catenulisporales</taxon>
        <taxon>Catenulisporaceae</taxon>
        <taxon>Catenulispora</taxon>
    </lineage>
</organism>
<feature type="signal peptide" evidence="5">
    <location>
        <begin position="1"/>
        <end position="36"/>
    </location>
</feature>
<dbReference type="PROSITE" id="PS51904">
    <property type="entry name" value="GLYCOSYL_HYDROL_F25_2"/>
    <property type="match status" value="1"/>
</dbReference>
<evidence type="ECO:0000256" key="1">
    <source>
        <dbReference type="ARBA" id="ARBA00010646"/>
    </source>
</evidence>
<dbReference type="InterPro" id="IPR006311">
    <property type="entry name" value="TAT_signal"/>
</dbReference>
<comment type="similarity">
    <text evidence="1 4">Belongs to the glycosyl hydrolase 25 family.</text>
</comment>
<evidence type="ECO:0000259" key="6">
    <source>
        <dbReference type="Pfam" id="PF26607"/>
    </source>
</evidence>
<dbReference type="PROSITE" id="PS00953">
    <property type="entry name" value="GLYCOSYL_HYDROL_F25_1"/>
    <property type="match status" value="1"/>
</dbReference>
<dbReference type="InterPro" id="IPR017853">
    <property type="entry name" value="GH"/>
</dbReference>
<dbReference type="PROSITE" id="PS51318">
    <property type="entry name" value="TAT"/>
    <property type="match status" value="1"/>
</dbReference>
<dbReference type="SUPFAM" id="SSF89372">
    <property type="entry name" value="Fucose-specific lectin"/>
    <property type="match status" value="1"/>
</dbReference>
<dbReference type="Gene3D" id="3.20.20.80">
    <property type="entry name" value="Glycosidases"/>
    <property type="match status" value="1"/>
</dbReference>
<keyword evidence="3 4" id="KW-0326">Glycosidase</keyword>
<dbReference type="CDD" id="cd22954">
    <property type="entry name" value="PLL_lectin"/>
    <property type="match status" value="1"/>
</dbReference>
<dbReference type="PANTHER" id="PTHR34135:SF2">
    <property type="entry name" value="LYSOZYME"/>
    <property type="match status" value="1"/>
</dbReference>
<comment type="catalytic activity">
    <reaction evidence="4">
        <text>Hydrolysis of (1-&gt;4)-beta-linkages between N-acetylmuramic acid and N-acetyl-D-glucosamine residues in a peptidoglycan and between N-acetyl-D-glucosamine residues in chitodextrins.</text>
        <dbReference type="EC" id="3.2.1.17"/>
    </reaction>
</comment>
<accession>A0ABS5KVX7</accession>
<dbReference type="SMART" id="SM00641">
    <property type="entry name" value="Glyco_25"/>
    <property type="match status" value="1"/>
</dbReference>
<evidence type="ECO:0000256" key="3">
    <source>
        <dbReference type="ARBA" id="ARBA00023295"/>
    </source>
</evidence>
<dbReference type="Proteomes" id="UP000730482">
    <property type="component" value="Unassembled WGS sequence"/>
</dbReference>
<dbReference type="Gene3D" id="2.120.10.70">
    <property type="entry name" value="Fucose-specific lectin"/>
    <property type="match status" value="1"/>
</dbReference>
<dbReference type="PANTHER" id="PTHR34135">
    <property type="entry name" value="LYSOZYME"/>
    <property type="match status" value="1"/>
</dbReference>
<sequence length="595" mass="62197">MRGHTMRAAKRRALGLLTGAAVAVATVGLAAPSASAESAPPGYSVTGIDISSNQGPTVDWNQVHGDGERFAYVKISEGSTYLNPTGPQQQANAKAAGLFAGPYVWPHPDTGLSTAVQQADFFMDHADYVDDGTMLPPMIDLDDGNAEGLGLCYGQSPADMVAFLHAFTNEVQARAGRPPVIYVGAPWWNTCTGGDTSFGTYPLDFADYASTPGALPNGWSGFAIWQFSGSGTDVPGVSSATVDKDVFNGTLADLAAFCAPPGGHGGRHPYASGRIVSARDADGRLETFAAGPDGIWHAWQNSPNGTWSNWVNEGGLPNAQLAIAPNADGRLELFAENSTELDHLWQTAPNAAWSTWAKLGGGGYQLAAGTNADGRIEVFASNSSGVFHIWQTAPSGGWNSSWAGLGGPGDSQLQMENAPDGRLEVFALSDTTFGHLWQTAVNGGWSAWETFGGGGTGLTVNHNADGRLEVFASNASGVFHKWQTSYTTWSDWAGTNGGAASSQLASSTAPDGRIEVFAVNGSTTTHLWQTAVNGVWSAWAAFGTGGTAVDANENQDGHEEVFASSSTGVYHIWQTSPTAWASWQYLASTAGPSMT</sequence>
<evidence type="ECO:0000256" key="2">
    <source>
        <dbReference type="ARBA" id="ARBA00022801"/>
    </source>
</evidence>
<protein>
    <recommendedName>
        <fullName evidence="4">Lysozyme</fullName>
        <ecNumber evidence="4">3.2.1.17</ecNumber>
    </recommendedName>
</protein>
<dbReference type="EMBL" id="JAAFYZ010000095">
    <property type="protein sequence ID" value="MBS2550222.1"/>
    <property type="molecule type" value="Genomic_DNA"/>
</dbReference>
<dbReference type="Pfam" id="PF26607">
    <property type="entry name" value="DUF8189"/>
    <property type="match status" value="1"/>
</dbReference>
<dbReference type="InterPro" id="IPR018077">
    <property type="entry name" value="Glyco_hydro_fam25_subgr"/>
</dbReference>
<name>A0ABS5KVX7_9ACTN</name>
<evidence type="ECO:0000313" key="7">
    <source>
        <dbReference type="EMBL" id="MBS2550222.1"/>
    </source>
</evidence>
<dbReference type="InterPro" id="IPR002053">
    <property type="entry name" value="Glyco_hydro_25"/>
</dbReference>
<evidence type="ECO:0000256" key="4">
    <source>
        <dbReference type="RuleBase" id="RU361176"/>
    </source>
</evidence>
<proteinExistence type="inferred from homology"/>
<feature type="domain" description="PLL-like beta propeller" evidence="6">
    <location>
        <begin position="272"/>
        <end position="588"/>
    </location>
</feature>
<gene>
    <name evidence="7" type="ORF">KGQ19_25470</name>
</gene>
<keyword evidence="2 4" id="KW-0378">Hydrolase</keyword>
<keyword evidence="8" id="KW-1185">Reference proteome</keyword>
<dbReference type="Pfam" id="PF01183">
    <property type="entry name" value="Glyco_hydro_25"/>
    <property type="match status" value="1"/>
</dbReference>
<dbReference type="EC" id="3.2.1.17" evidence="4"/>
<dbReference type="SUPFAM" id="SSF51445">
    <property type="entry name" value="(Trans)glycosidases"/>
    <property type="match status" value="1"/>
</dbReference>
<dbReference type="InterPro" id="IPR008270">
    <property type="entry name" value="Glyco_hydro_25_AS"/>
</dbReference>